<dbReference type="Proteomes" id="UP000078512">
    <property type="component" value="Unassembled WGS sequence"/>
</dbReference>
<proteinExistence type="predicted"/>
<evidence type="ECO:0000313" key="4">
    <source>
        <dbReference type="EMBL" id="OAQ26279.1"/>
    </source>
</evidence>
<protein>
    <recommendedName>
        <fullName evidence="3">DDE Tnp4 domain-containing protein</fullName>
    </recommendedName>
</protein>
<dbReference type="Pfam" id="PF13359">
    <property type="entry name" value="DDE_Tnp_4"/>
    <property type="match status" value="1"/>
</dbReference>
<sequence length="178" mass="20174">MYSYKLKKSGLRTQVCIDINHMVLFVSKSAPCKDHNDGSMMVEMGLANKIHEMDCVGVDGGYTQHIPTLLEREDSLDVRNFCFPIRKKPGQDLDEHEALFNSEFAGFRSMIEATFGDLGVQPHHMAWAEDGFDYPRKKAILVQSQVATVQNRLESGAELLRLQEEFLGMDLSDEDDMI</sequence>
<evidence type="ECO:0000313" key="5">
    <source>
        <dbReference type="Proteomes" id="UP000078512"/>
    </source>
</evidence>
<evidence type="ECO:0000256" key="2">
    <source>
        <dbReference type="ARBA" id="ARBA00022723"/>
    </source>
</evidence>
<dbReference type="InterPro" id="IPR027806">
    <property type="entry name" value="HARBI1_dom"/>
</dbReference>
<reference evidence="4 5" key="1">
    <citation type="submission" date="2016-05" db="EMBL/GenBank/DDBJ databases">
        <title>Genome sequencing reveals origins of a unique bacterial endosymbiosis in the earliest lineages of terrestrial Fungi.</title>
        <authorList>
            <consortium name="DOE Joint Genome Institute"/>
            <person name="Uehling J."/>
            <person name="Gryganskyi A."/>
            <person name="Hameed K."/>
            <person name="Tschaplinski T."/>
            <person name="Misztal P."/>
            <person name="Wu S."/>
            <person name="Desiro A."/>
            <person name="Vande Pol N."/>
            <person name="Du Z.-Y."/>
            <person name="Zienkiewicz A."/>
            <person name="Zienkiewicz K."/>
            <person name="Morin E."/>
            <person name="Tisserant E."/>
            <person name="Splivallo R."/>
            <person name="Hainaut M."/>
            <person name="Henrissat B."/>
            <person name="Ohm R."/>
            <person name="Kuo A."/>
            <person name="Yan J."/>
            <person name="Lipzen A."/>
            <person name="Nolan M."/>
            <person name="Labutti K."/>
            <person name="Barry K."/>
            <person name="Goldstein A."/>
            <person name="Labbe J."/>
            <person name="Schadt C."/>
            <person name="Tuskan G."/>
            <person name="Grigoriev I."/>
            <person name="Martin F."/>
            <person name="Vilgalys R."/>
            <person name="Bonito G."/>
        </authorList>
    </citation>
    <scope>NUCLEOTIDE SEQUENCE [LARGE SCALE GENOMIC DNA]</scope>
    <source>
        <strain evidence="4 5">AG-77</strain>
    </source>
</reference>
<dbReference type="STRING" id="1314771.A0A197JPK3"/>
<dbReference type="AlphaFoldDB" id="A0A197JPK3"/>
<organism evidence="4 5">
    <name type="scientific">Linnemannia elongata AG-77</name>
    <dbReference type="NCBI Taxonomy" id="1314771"/>
    <lineage>
        <taxon>Eukaryota</taxon>
        <taxon>Fungi</taxon>
        <taxon>Fungi incertae sedis</taxon>
        <taxon>Mucoromycota</taxon>
        <taxon>Mortierellomycotina</taxon>
        <taxon>Mortierellomycetes</taxon>
        <taxon>Mortierellales</taxon>
        <taxon>Mortierellaceae</taxon>
        <taxon>Linnemannia</taxon>
    </lineage>
</organism>
<feature type="domain" description="DDE Tnp4" evidence="3">
    <location>
        <begin position="1"/>
        <end position="118"/>
    </location>
</feature>
<keyword evidence="2" id="KW-0479">Metal-binding</keyword>
<evidence type="ECO:0000256" key="1">
    <source>
        <dbReference type="ARBA" id="ARBA00001968"/>
    </source>
</evidence>
<comment type="cofactor">
    <cofactor evidence="1">
        <name>a divalent metal cation</name>
        <dbReference type="ChEBI" id="CHEBI:60240"/>
    </cofactor>
</comment>
<name>A0A197JPK3_9FUNG</name>
<dbReference type="OrthoDB" id="2393881at2759"/>
<dbReference type="EMBL" id="KV442068">
    <property type="protein sequence ID" value="OAQ26279.1"/>
    <property type="molecule type" value="Genomic_DNA"/>
</dbReference>
<dbReference type="GO" id="GO:0046872">
    <property type="term" value="F:metal ion binding"/>
    <property type="evidence" value="ECO:0007669"/>
    <property type="project" value="UniProtKB-KW"/>
</dbReference>
<evidence type="ECO:0000259" key="3">
    <source>
        <dbReference type="Pfam" id="PF13359"/>
    </source>
</evidence>
<keyword evidence="5" id="KW-1185">Reference proteome</keyword>
<gene>
    <name evidence="4" type="ORF">K457DRAFT_22226</name>
</gene>
<accession>A0A197JPK3</accession>